<feature type="transmembrane region" description="Helical" evidence="2">
    <location>
        <begin position="296"/>
        <end position="314"/>
    </location>
</feature>
<reference evidence="4" key="1">
    <citation type="journal article" date="2020" name="Stud. Mycol.">
        <title>101 Dothideomycetes genomes: A test case for predicting lifestyles and emergence of pathogens.</title>
        <authorList>
            <person name="Haridas S."/>
            <person name="Albert R."/>
            <person name="Binder M."/>
            <person name="Bloem J."/>
            <person name="LaButti K."/>
            <person name="Salamov A."/>
            <person name="Andreopoulos B."/>
            <person name="Baker S."/>
            <person name="Barry K."/>
            <person name="Bills G."/>
            <person name="Bluhm B."/>
            <person name="Cannon C."/>
            <person name="Castanera R."/>
            <person name="Culley D."/>
            <person name="Daum C."/>
            <person name="Ezra D."/>
            <person name="Gonzalez J."/>
            <person name="Henrissat B."/>
            <person name="Kuo A."/>
            <person name="Liang C."/>
            <person name="Lipzen A."/>
            <person name="Lutzoni F."/>
            <person name="Magnuson J."/>
            <person name="Mondo S."/>
            <person name="Nolan M."/>
            <person name="Ohm R."/>
            <person name="Pangilinan J."/>
            <person name="Park H.-J."/>
            <person name="Ramirez L."/>
            <person name="Alfaro M."/>
            <person name="Sun H."/>
            <person name="Tritt A."/>
            <person name="Yoshinaga Y."/>
            <person name="Zwiers L.-H."/>
            <person name="Turgeon B."/>
            <person name="Goodwin S."/>
            <person name="Spatafora J."/>
            <person name="Crous P."/>
            <person name="Grigoriev I."/>
        </authorList>
    </citation>
    <scope>NUCLEOTIDE SEQUENCE [LARGE SCALE GENOMIC DNA]</scope>
    <source>
        <strain evidence="4">CBS 304.66</strain>
    </source>
</reference>
<keyword evidence="4" id="KW-1185">Reference proteome</keyword>
<feature type="transmembrane region" description="Helical" evidence="2">
    <location>
        <begin position="270"/>
        <end position="290"/>
    </location>
</feature>
<evidence type="ECO:0000313" key="3">
    <source>
        <dbReference type="EMBL" id="KAF2259735.1"/>
    </source>
</evidence>
<keyword evidence="2" id="KW-1133">Transmembrane helix</keyword>
<feature type="transmembrane region" description="Helical" evidence="2">
    <location>
        <begin position="235"/>
        <end position="258"/>
    </location>
</feature>
<dbReference type="OrthoDB" id="3916171at2759"/>
<evidence type="ECO:0000256" key="2">
    <source>
        <dbReference type="SAM" id="Phobius"/>
    </source>
</evidence>
<keyword evidence="2" id="KW-0472">Membrane</keyword>
<accession>A0A9P4K402</accession>
<dbReference type="AlphaFoldDB" id="A0A9P4K402"/>
<keyword evidence="2" id="KW-0812">Transmembrane</keyword>
<evidence type="ECO:0000256" key="1">
    <source>
        <dbReference type="SAM" id="MobiDB-lite"/>
    </source>
</evidence>
<organism evidence="3 4">
    <name type="scientific">Lojkania enalia</name>
    <dbReference type="NCBI Taxonomy" id="147567"/>
    <lineage>
        <taxon>Eukaryota</taxon>
        <taxon>Fungi</taxon>
        <taxon>Dikarya</taxon>
        <taxon>Ascomycota</taxon>
        <taxon>Pezizomycotina</taxon>
        <taxon>Dothideomycetes</taxon>
        <taxon>Pleosporomycetidae</taxon>
        <taxon>Pleosporales</taxon>
        <taxon>Pleosporales incertae sedis</taxon>
        <taxon>Lojkania</taxon>
    </lineage>
</organism>
<dbReference type="Proteomes" id="UP000800093">
    <property type="component" value="Unassembled WGS sequence"/>
</dbReference>
<protein>
    <submittedName>
        <fullName evidence="3">Uncharacterized protein</fullName>
    </submittedName>
</protein>
<feature type="compositionally biased region" description="Low complexity" evidence="1">
    <location>
        <begin position="7"/>
        <end position="18"/>
    </location>
</feature>
<dbReference type="EMBL" id="ML986699">
    <property type="protein sequence ID" value="KAF2259735.1"/>
    <property type="molecule type" value="Genomic_DNA"/>
</dbReference>
<comment type="caution">
    <text evidence="3">The sequence shown here is derived from an EMBL/GenBank/DDBJ whole genome shotgun (WGS) entry which is preliminary data.</text>
</comment>
<evidence type="ECO:0000313" key="4">
    <source>
        <dbReference type="Proteomes" id="UP000800093"/>
    </source>
</evidence>
<feature type="region of interest" description="Disordered" evidence="1">
    <location>
        <begin position="1"/>
        <end position="27"/>
    </location>
</feature>
<name>A0A9P4K402_9PLEO</name>
<gene>
    <name evidence="3" type="ORF">CC78DRAFT_620780</name>
</gene>
<sequence length="318" mass="34562">MDKAPISSSVSEYGERSSPAAVARNDDPMTLRLRTEGHLGIDELIHLNRQSSPPTIAASSVGTPTTVVFTSRKESTLTKPTSIGTSYPIHGKGKATATTTYASSASATYGSGSDTEFEANRENALLHIGGWAPNEASCLLKGSSRTRKRSRIKRQLRQKKPEVIIHCDGTINVSSEEEACPAAKQVVHRDGRELKYLRPRRKKLEHDQLDLAEEGRISGASPPSRQEPPLTRARFYVLIGLIAAIVLTFSLCIVAAHFTGKARMGCTEGFIFGATVLISSLTVIAMVVAMRSLQEALLAGLFEFFVGFTLVMKIHDFM</sequence>
<proteinExistence type="predicted"/>